<accession>A0AAX3SYL2</accession>
<keyword evidence="2" id="KW-1185">Reference proteome</keyword>
<reference evidence="1 2" key="1">
    <citation type="submission" date="2022-04" db="EMBL/GenBank/DDBJ databases">
        <title>Whole genome of Spiroplasma citri.</title>
        <authorList>
            <person name="Khanchezar A."/>
            <person name="Izadpanah K."/>
            <person name="Taghavi M."/>
            <person name="Ghorbani A."/>
            <person name="Beven L."/>
        </authorList>
    </citation>
    <scope>NUCLEOTIDE SEQUENCE [LARGE SCALE GENOMIC DNA]</scope>
    <source>
        <strain evidence="1 2">D4</strain>
    </source>
</reference>
<gene>
    <name evidence="1" type="ORF">M0C40_09915</name>
</gene>
<organism evidence="1 2">
    <name type="scientific">Spiroplasma citri</name>
    <dbReference type="NCBI Taxonomy" id="2133"/>
    <lineage>
        <taxon>Bacteria</taxon>
        <taxon>Bacillati</taxon>
        <taxon>Mycoplasmatota</taxon>
        <taxon>Mollicutes</taxon>
        <taxon>Entomoplasmatales</taxon>
        <taxon>Spiroplasmataceae</taxon>
        <taxon>Spiroplasma</taxon>
    </lineage>
</organism>
<dbReference type="Pfam" id="PF00805">
    <property type="entry name" value="Pentapeptide"/>
    <property type="match status" value="1"/>
</dbReference>
<dbReference type="Gene3D" id="2.160.20.80">
    <property type="entry name" value="E3 ubiquitin-protein ligase SopA"/>
    <property type="match status" value="1"/>
</dbReference>
<dbReference type="Proteomes" id="UP001214629">
    <property type="component" value="Chromosome"/>
</dbReference>
<evidence type="ECO:0000313" key="2">
    <source>
        <dbReference type="Proteomes" id="UP001214629"/>
    </source>
</evidence>
<protein>
    <submittedName>
        <fullName evidence="1">Pentapeptide repeat-containing protein</fullName>
    </submittedName>
</protein>
<dbReference type="EMBL" id="CP096246">
    <property type="protein sequence ID" value="WFG96370.1"/>
    <property type="molecule type" value="Genomic_DNA"/>
</dbReference>
<proteinExistence type="predicted"/>
<dbReference type="SUPFAM" id="SSF141571">
    <property type="entry name" value="Pentapeptide repeat-like"/>
    <property type="match status" value="1"/>
</dbReference>
<dbReference type="InterPro" id="IPR001646">
    <property type="entry name" value="5peptide_repeat"/>
</dbReference>
<name>A0AAX3SYL2_SPICI</name>
<dbReference type="RefSeq" id="WP_277938695.1">
    <property type="nucleotide sequence ID" value="NZ_CP096246.1"/>
</dbReference>
<dbReference type="AlphaFoldDB" id="A0AAX3SYL2"/>
<sequence length="67" mass="7720">MKTLQDMMKDLTDITVEQEKINEYLENEVLDLRGADLQGADLRGADLKNIKITQQQLDKLTVIEENE</sequence>
<evidence type="ECO:0000313" key="1">
    <source>
        <dbReference type="EMBL" id="WFG96370.1"/>
    </source>
</evidence>